<dbReference type="Pfam" id="PF02410">
    <property type="entry name" value="RsfS"/>
    <property type="match status" value="1"/>
</dbReference>
<comment type="function">
    <text evidence="2">Functions as a ribosomal silencing factor. Interacts with ribosomal protein uL14 (rplN), blocking formation of intersubunit bridge B8. Prevents association of the 30S and 50S ribosomal subunits and the formation of functional ribosomes, thus repressing translation.</text>
</comment>
<name>A0A9D2G198_9LACT</name>
<dbReference type="PANTHER" id="PTHR21043">
    <property type="entry name" value="IOJAP SUPERFAMILY ORTHOLOG"/>
    <property type="match status" value="1"/>
</dbReference>
<dbReference type="SUPFAM" id="SSF81301">
    <property type="entry name" value="Nucleotidyltransferase"/>
    <property type="match status" value="1"/>
</dbReference>
<sequence length="120" mass="13491">MGNTPEELLELVVRTADDRQAKDIIPIDMRGISVLTDYNVISHASNKRLINAIADSIVEAATKAGIEVKSIEGKQNGDWVLIDLGDVIFHVFDEEERSHYRLESLWTEAPTVDITDWVNE</sequence>
<dbReference type="EMBL" id="DXAZ01000008">
    <property type="protein sequence ID" value="HIZ70270.1"/>
    <property type="molecule type" value="Genomic_DNA"/>
</dbReference>
<comment type="similarity">
    <text evidence="1 2">Belongs to the Iojap/RsfS family.</text>
</comment>
<dbReference type="GO" id="GO:0043023">
    <property type="term" value="F:ribosomal large subunit binding"/>
    <property type="evidence" value="ECO:0007669"/>
    <property type="project" value="TreeGrafter"/>
</dbReference>
<reference evidence="3" key="1">
    <citation type="journal article" date="2021" name="PeerJ">
        <title>Extensive microbial diversity within the chicken gut microbiome revealed by metagenomics and culture.</title>
        <authorList>
            <person name="Gilroy R."/>
            <person name="Ravi A."/>
            <person name="Getino M."/>
            <person name="Pursley I."/>
            <person name="Horton D.L."/>
            <person name="Alikhan N.F."/>
            <person name="Baker D."/>
            <person name="Gharbi K."/>
            <person name="Hall N."/>
            <person name="Watson M."/>
            <person name="Adriaenssens E.M."/>
            <person name="Foster-Nyarko E."/>
            <person name="Jarju S."/>
            <person name="Secka A."/>
            <person name="Antonio M."/>
            <person name="Oren A."/>
            <person name="Chaudhuri R.R."/>
            <person name="La Ragione R."/>
            <person name="Hildebrand F."/>
            <person name="Pallen M.J."/>
        </authorList>
    </citation>
    <scope>NUCLEOTIDE SEQUENCE</scope>
    <source>
        <strain evidence="3">CHK169-4300</strain>
    </source>
</reference>
<reference evidence="3" key="2">
    <citation type="submission" date="2021-04" db="EMBL/GenBank/DDBJ databases">
        <authorList>
            <person name="Gilroy R."/>
        </authorList>
    </citation>
    <scope>NUCLEOTIDE SEQUENCE</scope>
    <source>
        <strain evidence="3">CHK169-4300</strain>
    </source>
</reference>
<dbReference type="AlphaFoldDB" id="A0A9D2G198"/>
<evidence type="ECO:0000313" key="4">
    <source>
        <dbReference type="Proteomes" id="UP000824106"/>
    </source>
</evidence>
<protein>
    <recommendedName>
        <fullName evidence="2">Ribosomal silencing factor RsfS</fullName>
    </recommendedName>
</protein>
<dbReference type="Proteomes" id="UP000824106">
    <property type="component" value="Unassembled WGS sequence"/>
</dbReference>
<dbReference type="PANTHER" id="PTHR21043:SF0">
    <property type="entry name" value="MITOCHONDRIAL ASSEMBLY OF RIBOSOMAL LARGE SUBUNIT PROTEIN 1"/>
    <property type="match status" value="1"/>
</dbReference>
<gene>
    <name evidence="2 3" type="primary">rsfS</name>
    <name evidence="3" type="ORF">H9808_00610</name>
</gene>
<dbReference type="InterPro" id="IPR043519">
    <property type="entry name" value="NT_sf"/>
</dbReference>
<dbReference type="HAMAP" id="MF_01477">
    <property type="entry name" value="Iojap_RsfS"/>
    <property type="match status" value="1"/>
</dbReference>
<dbReference type="GO" id="GO:0042256">
    <property type="term" value="P:cytosolic ribosome assembly"/>
    <property type="evidence" value="ECO:0007669"/>
    <property type="project" value="UniProtKB-UniRule"/>
</dbReference>
<comment type="subunit">
    <text evidence="2">Interacts with ribosomal protein uL14 (rplN).</text>
</comment>
<comment type="caution">
    <text evidence="3">The sequence shown here is derived from an EMBL/GenBank/DDBJ whole genome shotgun (WGS) entry which is preliminary data.</text>
</comment>
<evidence type="ECO:0000313" key="3">
    <source>
        <dbReference type="EMBL" id="HIZ70270.1"/>
    </source>
</evidence>
<dbReference type="GO" id="GO:0090071">
    <property type="term" value="P:negative regulation of ribosome biogenesis"/>
    <property type="evidence" value="ECO:0007669"/>
    <property type="project" value="UniProtKB-UniRule"/>
</dbReference>
<proteinExistence type="inferred from homology"/>
<accession>A0A9D2G198</accession>
<keyword evidence="2" id="KW-0810">Translation regulation</keyword>
<organism evidence="3 4">
    <name type="scientific">Candidatus Atopostipes pullistercoris</name>
    <dbReference type="NCBI Taxonomy" id="2838467"/>
    <lineage>
        <taxon>Bacteria</taxon>
        <taxon>Bacillati</taxon>
        <taxon>Bacillota</taxon>
        <taxon>Bacilli</taxon>
        <taxon>Lactobacillales</taxon>
        <taxon>Carnobacteriaceae</taxon>
        <taxon>Atopostipes</taxon>
    </lineage>
</organism>
<evidence type="ECO:0000256" key="2">
    <source>
        <dbReference type="HAMAP-Rule" id="MF_01477"/>
    </source>
</evidence>
<dbReference type="InterPro" id="IPR004394">
    <property type="entry name" value="Iojap/RsfS/C7orf30"/>
</dbReference>
<evidence type="ECO:0000256" key="1">
    <source>
        <dbReference type="ARBA" id="ARBA00010574"/>
    </source>
</evidence>
<dbReference type="Gene3D" id="3.30.460.10">
    <property type="entry name" value="Beta Polymerase, domain 2"/>
    <property type="match status" value="1"/>
</dbReference>
<keyword evidence="2" id="KW-0963">Cytoplasm</keyword>
<dbReference type="NCBIfam" id="TIGR00090">
    <property type="entry name" value="rsfS_iojap_ybeB"/>
    <property type="match status" value="1"/>
</dbReference>
<comment type="subcellular location">
    <subcellularLocation>
        <location evidence="2">Cytoplasm</location>
    </subcellularLocation>
</comment>
<dbReference type="GO" id="GO:0005737">
    <property type="term" value="C:cytoplasm"/>
    <property type="evidence" value="ECO:0007669"/>
    <property type="project" value="UniProtKB-SubCell"/>
</dbReference>
<dbReference type="GO" id="GO:0017148">
    <property type="term" value="P:negative regulation of translation"/>
    <property type="evidence" value="ECO:0007669"/>
    <property type="project" value="UniProtKB-UniRule"/>
</dbReference>
<keyword evidence="2" id="KW-0678">Repressor</keyword>